<name>A0A837R9L5_LACPE</name>
<evidence type="ECO:0000313" key="2">
    <source>
        <dbReference type="EMBL" id="KRK23101.1"/>
    </source>
</evidence>
<evidence type="ECO:0000256" key="1">
    <source>
        <dbReference type="SAM" id="Phobius"/>
    </source>
</evidence>
<keyword evidence="1" id="KW-0472">Membrane</keyword>
<gene>
    <name evidence="2" type="ORF">FD24_GL001241</name>
</gene>
<protein>
    <recommendedName>
        <fullName evidence="4">Zn-Finger Containing protein</fullName>
    </recommendedName>
</protein>
<dbReference type="AlphaFoldDB" id="A0A837R9L5"/>
<comment type="caution">
    <text evidence="2">The sequence shown here is derived from an EMBL/GenBank/DDBJ whole genome shotgun (WGS) entry which is preliminary data.</text>
</comment>
<evidence type="ECO:0000313" key="3">
    <source>
        <dbReference type="Proteomes" id="UP000051020"/>
    </source>
</evidence>
<organism evidence="2 3">
    <name type="scientific">Lactiplantibacillus pentosus DSM 20314</name>
    <dbReference type="NCBI Taxonomy" id="1423791"/>
    <lineage>
        <taxon>Bacteria</taxon>
        <taxon>Bacillati</taxon>
        <taxon>Bacillota</taxon>
        <taxon>Bacilli</taxon>
        <taxon>Lactobacillales</taxon>
        <taxon>Lactobacillaceae</taxon>
        <taxon>Lactiplantibacillus</taxon>
    </lineage>
</organism>
<sequence>MTGVHDLKPNSKFLQRLQLWMRGRYGQNDTLNRFLNYLALLLLIISFFVRFNWLVLIAVLLIAISYWRLFSKQIYRQVAINRGFQRIWLPLTRPFSRLKYSLTQHWQYRFFHCSQCHQRIRIPRHHGRVRITCPKCGHQFEAKV</sequence>
<reference evidence="2 3" key="1">
    <citation type="journal article" date="2015" name="Genome Announc.">
        <title>Expanding the biotechnology potential of lactobacilli through comparative genomics of 213 strains and associated genera.</title>
        <authorList>
            <person name="Sun Z."/>
            <person name="Harris H.M."/>
            <person name="McCann A."/>
            <person name="Guo C."/>
            <person name="Argimon S."/>
            <person name="Zhang W."/>
            <person name="Yang X."/>
            <person name="Jeffery I.B."/>
            <person name="Cooney J.C."/>
            <person name="Kagawa T.F."/>
            <person name="Liu W."/>
            <person name="Song Y."/>
            <person name="Salvetti E."/>
            <person name="Wrobel A."/>
            <person name="Rasinkangas P."/>
            <person name="Parkhill J."/>
            <person name="Rea M.C."/>
            <person name="O'Sullivan O."/>
            <person name="Ritari J."/>
            <person name="Douillard F.P."/>
            <person name="Paul Ross R."/>
            <person name="Yang R."/>
            <person name="Briner A.E."/>
            <person name="Felis G.E."/>
            <person name="de Vos W.M."/>
            <person name="Barrangou R."/>
            <person name="Klaenhammer T.R."/>
            <person name="Caufield P.W."/>
            <person name="Cui Y."/>
            <person name="Zhang H."/>
            <person name="O'Toole P.W."/>
        </authorList>
    </citation>
    <scope>NUCLEOTIDE SEQUENCE [LARGE SCALE GENOMIC DNA]</scope>
    <source>
        <strain evidence="2 3">DSM 20314</strain>
    </source>
</reference>
<dbReference type="Proteomes" id="UP000051020">
    <property type="component" value="Unassembled WGS sequence"/>
</dbReference>
<dbReference type="EMBL" id="AZCU01000018">
    <property type="protein sequence ID" value="KRK23101.1"/>
    <property type="molecule type" value="Genomic_DNA"/>
</dbReference>
<evidence type="ECO:0008006" key="4">
    <source>
        <dbReference type="Google" id="ProtNLM"/>
    </source>
</evidence>
<accession>A0A837R9L5</accession>
<keyword evidence="1" id="KW-1133">Transmembrane helix</keyword>
<feature type="transmembrane region" description="Helical" evidence="1">
    <location>
        <begin position="34"/>
        <end position="67"/>
    </location>
</feature>
<proteinExistence type="predicted"/>
<keyword evidence="1" id="KW-0812">Transmembrane</keyword>